<dbReference type="AlphaFoldDB" id="A0A0G1DK62"/>
<dbReference type="Gene3D" id="2.60.120.200">
    <property type="match status" value="1"/>
</dbReference>
<evidence type="ECO:0000256" key="2">
    <source>
        <dbReference type="ARBA" id="ARBA00023157"/>
    </source>
</evidence>
<dbReference type="InterPro" id="IPR006558">
    <property type="entry name" value="LamG-like"/>
</dbReference>
<reference evidence="4 5" key="1">
    <citation type="journal article" date="2015" name="Nature">
        <title>rRNA introns, odd ribosomes, and small enigmatic genomes across a large radiation of phyla.</title>
        <authorList>
            <person name="Brown C.T."/>
            <person name="Hug L.A."/>
            <person name="Thomas B.C."/>
            <person name="Sharon I."/>
            <person name="Castelle C.J."/>
            <person name="Singh A."/>
            <person name="Wilkins M.J."/>
            <person name="Williams K.H."/>
            <person name="Banfield J.F."/>
        </authorList>
    </citation>
    <scope>NUCLEOTIDE SEQUENCE [LARGE SCALE GENOMIC DNA]</scope>
</reference>
<name>A0A0G1DK62_9BACT</name>
<dbReference type="Pfam" id="PF13385">
    <property type="entry name" value="Laminin_G_3"/>
    <property type="match status" value="1"/>
</dbReference>
<organism evidence="4 5">
    <name type="scientific">Candidatus Gottesmanbacteria bacterium GW2011_GWA2_43_14</name>
    <dbReference type="NCBI Taxonomy" id="1618443"/>
    <lineage>
        <taxon>Bacteria</taxon>
        <taxon>Candidatus Gottesmaniibacteriota</taxon>
    </lineage>
</organism>
<proteinExistence type="predicted"/>
<evidence type="ECO:0000313" key="4">
    <source>
        <dbReference type="EMBL" id="KKS98059.1"/>
    </source>
</evidence>
<dbReference type="EMBL" id="LCFP01000003">
    <property type="protein sequence ID" value="KKS98059.1"/>
    <property type="molecule type" value="Genomic_DNA"/>
</dbReference>
<comment type="caution">
    <text evidence="4">The sequence shown here is derived from an EMBL/GenBank/DDBJ whole genome shotgun (WGS) entry which is preliminary data.</text>
</comment>
<dbReference type="SMART" id="SM00560">
    <property type="entry name" value="LamGL"/>
    <property type="match status" value="1"/>
</dbReference>
<dbReference type="Proteomes" id="UP000034894">
    <property type="component" value="Unassembled WGS sequence"/>
</dbReference>
<evidence type="ECO:0000256" key="1">
    <source>
        <dbReference type="ARBA" id="ARBA00022729"/>
    </source>
</evidence>
<feature type="domain" description="LamG-like jellyroll fold" evidence="3">
    <location>
        <begin position="99"/>
        <end position="242"/>
    </location>
</feature>
<gene>
    <name evidence="4" type="ORF">UV73_C0003G0001</name>
</gene>
<keyword evidence="2" id="KW-1015">Disulfide bond</keyword>
<dbReference type="InterPro" id="IPR013320">
    <property type="entry name" value="ConA-like_dom_sf"/>
</dbReference>
<sequence length="374" mass="40213">MKKINIFLSLSAVIFFITFISVLPKKVNAQAGPDVCPSGLVSYWKGDDTAEDSVGPNNGQFVAQTASYATGKVNNAFNFDGGYFLSGSTNLPIGNSPRTLEFWVNGPNMALANSFLAGWGTSNGINYQMSSIFLGWSQYPSRQFAFWGFGADVIGNTLLDDNTWHHLAMTYDGTDGLNLKIYHNGILESYADRPHGAFTLSTPIGTDFIMAFNSFLESFGGGQRFHGLIDEVAVFNRALSESEVYQQFQNGVHGQSYCVVAVAIDIKPGSDPNCFNYNDHGVIPVAILGSSFFDATQVDPDTVLLNGQVVKAAGKSNKLLAHTEDVNTDGFDDLVVQIADSDGTYQTGDATATLTGKTLSGLDFQGTDSICIVP</sequence>
<dbReference type="SUPFAM" id="SSF49899">
    <property type="entry name" value="Concanavalin A-like lectins/glucanases"/>
    <property type="match status" value="1"/>
</dbReference>
<evidence type="ECO:0000259" key="3">
    <source>
        <dbReference type="SMART" id="SM00560"/>
    </source>
</evidence>
<keyword evidence="1" id="KW-0732">Signal</keyword>
<protein>
    <submittedName>
        <fullName evidence="4">Cartilage oligomeric matrix protein</fullName>
    </submittedName>
</protein>
<evidence type="ECO:0000313" key="5">
    <source>
        <dbReference type="Proteomes" id="UP000034894"/>
    </source>
</evidence>
<accession>A0A0G1DK62</accession>